<dbReference type="SUPFAM" id="SSF53474">
    <property type="entry name" value="alpha/beta-Hydrolases"/>
    <property type="match status" value="1"/>
</dbReference>
<feature type="chain" id="PRO_5010321841" evidence="1">
    <location>
        <begin position="24"/>
        <end position="372"/>
    </location>
</feature>
<reference evidence="3" key="1">
    <citation type="submission" date="2016-10" db="EMBL/GenBank/DDBJ databases">
        <authorList>
            <person name="Varghese N."/>
        </authorList>
    </citation>
    <scope>NUCLEOTIDE SEQUENCE [LARGE SCALE GENOMIC DNA]</scope>
    <source>
        <strain evidence="3">DSM 44719</strain>
    </source>
</reference>
<proteinExistence type="predicted"/>
<dbReference type="EMBL" id="FNTL01000004">
    <property type="protein sequence ID" value="SED54161.1"/>
    <property type="molecule type" value="Genomic_DNA"/>
</dbReference>
<dbReference type="InterPro" id="IPR029058">
    <property type="entry name" value="AB_hydrolase_fold"/>
</dbReference>
<dbReference type="AlphaFoldDB" id="A0A1H5BIZ4"/>
<dbReference type="OrthoDB" id="9798122at2"/>
<dbReference type="Proteomes" id="UP000183407">
    <property type="component" value="Unassembled WGS sequence"/>
</dbReference>
<dbReference type="PANTHER" id="PTHR34853:SF1">
    <property type="entry name" value="LIPASE 5"/>
    <property type="match status" value="1"/>
</dbReference>
<dbReference type="Pfam" id="PF03583">
    <property type="entry name" value="LIP"/>
    <property type="match status" value="1"/>
</dbReference>
<gene>
    <name evidence="2" type="ORF">SAMN04490220_4784</name>
</gene>
<dbReference type="RefSeq" id="WP_073366802.1">
    <property type="nucleotide sequence ID" value="NZ_FNTL01000004.1"/>
</dbReference>
<keyword evidence="1" id="KW-0732">Signal</keyword>
<dbReference type="GO" id="GO:0004806">
    <property type="term" value="F:triacylglycerol lipase activity"/>
    <property type="evidence" value="ECO:0007669"/>
    <property type="project" value="InterPro"/>
</dbReference>
<dbReference type="PIRSF" id="PIRSF029171">
    <property type="entry name" value="Esterase_LipA"/>
    <property type="match status" value="1"/>
</dbReference>
<accession>A0A1H5BIZ4</accession>
<feature type="signal peptide" evidence="1">
    <location>
        <begin position="1"/>
        <end position="23"/>
    </location>
</feature>
<evidence type="ECO:0000313" key="2">
    <source>
        <dbReference type="EMBL" id="SED54161.1"/>
    </source>
</evidence>
<sequence>MRVLGVAVVAVLLLLTGANEASAQPGILLSQEELPPAAVPSQAGESVRVRYSTLRTATAAGESTGSIFLPRGDPPDGGWPVVSYAHGTVGVADQCAPSVAGFNYVDLPAVEQWLAAGYAVAATDYAGIGTPGVNAYLDGHAAGANAVDIVLAAHELYEDELSDRWIVTGLSQGGHATYFAARDATARAPALDYRGAVAVAPPTHLELLFPAAGPAVPGLPTTGIVNYALLTLAGIDDQRPEVGIRGYLSPTGIELMELAKVTCSRELGRYLLAHPTSVGDLFAAPLWSEKFRTLFREMQQAPVDGFDRPLRVVHSLSDASVPIPLTWAQLTAMREHGVNFEYQQLVEENHRESLMASMPESLAFADRVLSSG</sequence>
<evidence type="ECO:0000256" key="1">
    <source>
        <dbReference type="SAM" id="SignalP"/>
    </source>
</evidence>
<protein>
    <submittedName>
        <fullName evidence="2">Secretory lipase</fullName>
    </submittedName>
</protein>
<name>A0A1H5BIZ4_RHOJO</name>
<organism evidence="2 3">
    <name type="scientific">Rhodococcus jostii</name>
    <dbReference type="NCBI Taxonomy" id="132919"/>
    <lineage>
        <taxon>Bacteria</taxon>
        <taxon>Bacillati</taxon>
        <taxon>Actinomycetota</taxon>
        <taxon>Actinomycetes</taxon>
        <taxon>Mycobacteriales</taxon>
        <taxon>Nocardiaceae</taxon>
        <taxon>Rhodococcus</taxon>
    </lineage>
</organism>
<dbReference type="InterPro" id="IPR005152">
    <property type="entry name" value="Lipase_secreted"/>
</dbReference>
<dbReference type="GO" id="GO:0016042">
    <property type="term" value="P:lipid catabolic process"/>
    <property type="evidence" value="ECO:0007669"/>
    <property type="project" value="InterPro"/>
</dbReference>
<evidence type="ECO:0000313" key="3">
    <source>
        <dbReference type="Proteomes" id="UP000183407"/>
    </source>
</evidence>
<dbReference type="Gene3D" id="3.40.50.1820">
    <property type="entry name" value="alpha/beta hydrolase"/>
    <property type="match status" value="1"/>
</dbReference>
<dbReference type="PANTHER" id="PTHR34853">
    <property type="match status" value="1"/>
</dbReference>